<protein>
    <submittedName>
        <fullName evidence="8">Salicylate hydroxylase</fullName>
    </submittedName>
</protein>
<dbReference type="Pfam" id="PF01494">
    <property type="entry name" value="FAD_binding_3"/>
    <property type="match status" value="1"/>
</dbReference>
<dbReference type="PRINTS" id="PR00420">
    <property type="entry name" value="RNGMNOXGNASE"/>
</dbReference>
<dbReference type="AlphaFoldDB" id="A0A8J3UFP1"/>
<dbReference type="SUPFAM" id="SSF51905">
    <property type="entry name" value="FAD/NAD(P)-binding domain"/>
    <property type="match status" value="1"/>
</dbReference>
<evidence type="ECO:0000256" key="2">
    <source>
        <dbReference type="ARBA" id="ARBA00022630"/>
    </source>
</evidence>
<keyword evidence="6" id="KW-0812">Transmembrane</keyword>
<dbReference type="PANTHER" id="PTHR13789:SF318">
    <property type="entry name" value="GERANYLGERANYL DIPHOSPHATE REDUCTASE"/>
    <property type="match status" value="1"/>
</dbReference>
<keyword evidence="3" id="KW-0274">FAD</keyword>
<feature type="transmembrane region" description="Helical" evidence="6">
    <location>
        <begin position="6"/>
        <end position="25"/>
    </location>
</feature>
<evidence type="ECO:0000256" key="1">
    <source>
        <dbReference type="ARBA" id="ARBA00001974"/>
    </source>
</evidence>
<keyword evidence="4" id="KW-0560">Oxidoreductase</keyword>
<keyword evidence="2" id="KW-0285">Flavoprotein</keyword>
<evidence type="ECO:0000256" key="3">
    <source>
        <dbReference type="ARBA" id="ARBA00022827"/>
    </source>
</evidence>
<comment type="caution">
    <text evidence="8">The sequence shown here is derived from an EMBL/GenBank/DDBJ whole genome shotgun (WGS) entry which is preliminary data.</text>
</comment>
<dbReference type="GO" id="GO:0071949">
    <property type="term" value="F:FAD binding"/>
    <property type="evidence" value="ECO:0007669"/>
    <property type="project" value="InterPro"/>
</dbReference>
<dbReference type="EMBL" id="BOOQ01000001">
    <property type="protein sequence ID" value="GII43601.1"/>
    <property type="molecule type" value="Genomic_DNA"/>
</dbReference>
<evidence type="ECO:0000259" key="7">
    <source>
        <dbReference type="Pfam" id="PF01494"/>
    </source>
</evidence>
<dbReference type="InterPro" id="IPR002938">
    <property type="entry name" value="FAD-bd"/>
</dbReference>
<dbReference type="Proteomes" id="UP000644610">
    <property type="component" value="Unassembled WGS sequence"/>
</dbReference>
<evidence type="ECO:0000313" key="9">
    <source>
        <dbReference type="Proteomes" id="UP000644610"/>
    </source>
</evidence>
<name>A0A8J3UFP1_9ACTN</name>
<gene>
    <name evidence="8" type="ORF">Psi02_00250</name>
</gene>
<evidence type="ECO:0000256" key="6">
    <source>
        <dbReference type="SAM" id="Phobius"/>
    </source>
</evidence>
<keyword evidence="6" id="KW-1133">Transmembrane helix</keyword>
<evidence type="ECO:0000256" key="4">
    <source>
        <dbReference type="ARBA" id="ARBA00023002"/>
    </source>
</evidence>
<keyword evidence="9" id="KW-1185">Reference proteome</keyword>
<dbReference type="RefSeq" id="WP_203970572.1">
    <property type="nucleotide sequence ID" value="NZ_BAAAKY010000005.1"/>
</dbReference>
<organism evidence="8 9">
    <name type="scientific">Planotetraspora silvatica</name>
    <dbReference type="NCBI Taxonomy" id="234614"/>
    <lineage>
        <taxon>Bacteria</taxon>
        <taxon>Bacillati</taxon>
        <taxon>Actinomycetota</taxon>
        <taxon>Actinomycetes</taxon>
        <taxon>Streptosporangiales</taxon>
        <taxon>Streptosporangiaceae</taxon>
        <taxon>Planotetraspora</taxon>
    </lineage>
</organism>
<comment type="cofactor">
    <cofactor evidence="1">
        <name>FAD</name>
        <dbReference type="ChEBI" id="CHEBI:57692"/>
    </cofactor>
</comment>
<accession>A0A8J3UFP1</accession>
<keyword evidence="6" id="KW-0472">Membrane</keyword>
<proteinExistence type="predicted"/>
<reference evidence="8" key="1">
    <citation type="submission" date="2021-01" db="EMBL/GenBank/DDBJ databases">
        <title>Whole genome shotgun sequence of Planotetraspora silvatica NBRC 100141.</title>
        <authorList>
            <person name="Komaki H."/>
            <person name="Tamura T."/>
        </authorList>
    </citation>
    <scope>NUCLEOTIDE SEQUENCE</scope>
    <source>
        <strain evidence="8">NBRC 100141</strain>
    </source>
</reference>
<evidence type="ECO:0000256" key="5">
    <source>
        <dbReference type="ARBA" id="ARBA00023033"/>
    </source>
</evidence>
<dbReference type="GO" id="GO:0004497">
    <property type="term" value="F:monooxygenase activity"/>
    <property type="evidence" value="ECO:0007669"/>
    <property type="project" value="UniProtKB-KW"/>
</dbReference>
<feature type="domain" description="FAD-binding" evidence="7">
    <location>
        <begin position="6"/>
        <end position="339"/>
    </location>
</feature>
<dbReference type="InterPro" id="IPR050493">
    <property type="entry name" value="FAD-dep_Monooxygenase_BioMet"/>
</dbReference>
<dbReference type="Gene3D" id="3.50.50.60">
    <property type="entry name" value="FAD/NAD(P)-binding domain"/>
    <property type="match status" value="1"/>
</dbReference>
<keyword evidence="5" id="KW-0503">Monooxygenase</keyword>
<evidence type="ECO:0000313" key="8">
    <source>
        <dbReference type="EMBL" id="GII43601.1"/>
    </source>
</evidence>
<dbReference type="SUPFAM" id="SSF54373">
    <property type="entry name" value="FAD-linked reductases, C-terminal domain"/>
    <property type="match status" value="1"/>
</dbReference>
<sequence length="389" mass="42671">MTTTHVPVLIVGGGIGGLATALAVARSGRAVHLLEQASEFTEIGAGLQIGPNATRVLDRLGLLDQLLEVSVLPRNGVMLDAVTGEPLTVLDLGQGFRDRYGYPYVVVHRSDLLGMLVAACRAERLVHLENDRQVVEVWSDPDSAGVRCADGSTYTTDLLIGADGLRSKVRTLISNDEPVYSGFSACRGTVPMSEVRTDVAENDVVLWVGPGMHLIQYPVRRGEVYNQVAVFRNENPADFGEEMRERFSKACAPVQGHAARIARDRNWPIYDRDPLPTWISGRAVLLGDAAHPMLQYLGQGACQALEDALALGQELARHDEDVDKALVAYQDRRLPKATRCQLSARPWGEVWHSDNAAMLGLRSRVMRSRSADDYTELDWLYAAEEELAS</sequence>
<dbReference type="PANTHER" id="PTHR13789">
    <property type="entry name" value="MONOOXYGENASE"/>
    <property type="match status" value="1"/>
</dbReference>
<dbReference type="InterPro" id="IPR036188">
    <property type="entry name" value="FAD/NAD-bd_sf"/>
</dbReference>